<keyword evidence="1" id="KW-1133">Transmembrane helix</keyword>
<keyword evidence="1" id="KW-0812">Transmembrane</keyword>
<evidence type="ECO:0000313" key="2">
    <source>
        <dbReference type="EMBL" id="KDN15882.1"/>
    </source>
</evidence>
<keyword evidence="3" id="KW-1185">Reference proteome</keyword>
<organism evidence="2 3">
    <name type="scientific">Snodgrassella communis</name>
    <dbReference type="NCBI Taxonomy" id="2946699"/>
    <lineage>
        <taxon>Bacteria</taxon>
        <taxon>Pseudomonadati</taxon>
        <taxon>Pseudomonadota</taxon>
        <taxon>Betaproteobacteria</taxon>
        <taxon>Neisseriales</taxon>
        <taxon>Neisseriaceae</taxon>
        <taxon>Snodgrassella</taxon>
    </lineage>
</organism>
<keyword evidence="1" id="KW-0472">Membrane</keyword>
<proteinExistence type="predicted"/>
<comment type="caution">
    <text evidence="2">The sequence shown here is derived from an EMBL/GenBank/DDBJ whole genome shotgun (WGS) entry which is preliminary data.</text>
</comment>
<sequence>MVILPSFSFVILPIIVPVAALLMVSSPFPEFFNTEPAVVALPEF</sequence>
<dbReference type="Proteomes" id="UP000027170">
    <property type="component" value="Unassembled WGS sequence"/>
</dbReference>
<reference evidence="2 3" key="1">
    <citation type="submission" date="2014-03" db="EMBL/GenBank/DDBJ databases">
        <title>The genomes of two eusocial bee gut symbionts.</title>
        <authorList>
            <person name="Kwong W.K."/>
            <person name="Engel P."/>
            <person name="Koch H."/>
            <person name="Moran N.A."/>
        </authorList>
    </citation>
    <scope>NUCLEOTIDE SEQUENCE [LARGE SCALE GENOMIC DNA]</scope>
    <source>
        <strain evidence="3">wkB29</strain>
    </source>
</reference>
<name>A0A836MT91_9NEIS</name>
<gene>
    <name evidence="2" type="ORF">SALWKB29_0301</name>
</gene>
<feature type="transmembrane region" description="Helical" evidence="1">
    <location>
        <begin position="6"/>
        <end position="24"/>
    </location>
</feature>
<dbReference type="AlphaFoldDB" id="A0A836MT91"/>
<accession>A0A836MT91</accession>
<evidence type="ECO:0000256" key="1">
    <source>
        <dbReference type="SAM" id="Phobius"/>
    </source>
</evidence>
<protein>
    <submittedName>
        <fullName evidence="2">Uncharacterized protein</fullName>
    </submittedName>
</protein>
<evidence type="ECO:0000313" key="3">
    <source>
        <dbReference type="Proteomes" id="UP000027170"/>
    </source>
</evidence>
<dbReference type="EMBL" id="JFZV01000001">
    <property type="protein sequence ID" value="KDN15882.1"/>
    <property type="molecule type" value="Genomic_DNA"/>
</dbReference>